<keyword evidence="3" id="KW-1185">Reference proteome</keyword>
<sequence>MRGYFYTGCVVCGIEAGVSSCQSICAHYRDLKESGQGAQLLWVDADELERTYRFREKSDWVDTLRLIYFDRSSQAYRLSGIAHLADPKKTYFKAPIDRNQACIGLTDRDPSGLVRYHPQNIALWSDSLAKPVDWREFAFAVHASCWSLTLRIIGPDAEDHLPTTLAVSLKRMTEVHTEEFRVLDSCNKKQRAQGTGSRHLRDQVNQSIDGKRWLTLLCFNCRSLSKPSRREADRRMQATTGRTCSGSAPVLPSEV</sequence>
<evidence type="ECO:0000313" key="3">
    <source>
        <dbReference type="Proteomes" id="UP000234474"/>
    </source>
</evidence>
<reference evidence="3" key="1">
    <citation type="journal article" date="2018" name="Proc. Natl. Acad. Sci. U.S.A.">
        <title>Linking secondary metabolites to gene clusters through genome sequencing of six diverse Aspergillus species.</title>
        <authorList>
            <person name="Kaerboelling I."/>
            <person name="Vesth T.C."/>
            <person name="Frisvad J.C."/>
            <person name="Nybo J.L."/>
            <person name="Theobald S."/>
            <person name="Kuo A."/>
            <person name="Bowyer P."/>
            <person name="Matsuda Y."/>
            <person name="Mondo S."/>
            <person name="Lyhne E.K."/>
            <person name="Kogle M.E."/>
            <person name="Clum A."/>
            <person name="Lipzen A."/>
            <person name="Salamov A."/>
            <person name="Ngan C.Y."/>
            <person name="Daum C."/>
            <person name="Chiniquy J."/>
            <person name="Barry K."/>
            <person name="LaButti K."/>
            <person name="Haridas S."/>
            <person name="Simmons B.A."/>
            <person name="Magnuson J.K."/>
            <person name="Mortensen U.H."/>
            <person name="Larsen T.O."/>
            <person name="Grigoriev I.V."/>
            <person name="Baker S.E."/>
            <person name="Andersen M.R."/>
        </authorList>
    </citation>
    <scope>NUCLEOTIDE SEQUENCE [LARGE SCALE GENOMIC DNA]</scope>
    <source>
        <strain evidence="3">IBT 16806</strain>
    </source>
</reference>
<dbReference type="RefSeq" id="XP_024682722.1">
    <property type="nucleotide sequence ID" value="XM_024822262.1"/>
</dbReference>
<dbReference type="OrthoDB" id="4461002at2759"/>
<evidence type="ECO:0000256" key="1">
    <source>
        <dbReference type="SAM" id="MobiDB-lite"/>
    </source>
</evidence>
<dbReference type="VEuPathDB" id="FungiDB:P174DRAFT_369154"/>
<feature type="compositionally biased region" description="Polar residues" evidence="1">
    <location>
        <begin position="237"/>
        <end position="246"/>
    </location>
</feature>
<gene>
    <name evidence="2" type="ORF">P174DRAFT_369154</name>
</gene>
<dbReference type="Proteomes" id="UP000234474">
    <property type="component" value="Unassembled WGS sequence"/>
</dbReference>
<dbReference type="OMA" id="SICAHYR"/>
<name>A0A2I1C913_ASPN1</name>
<accession>A0A2I1C913</accession>
<feature type="region of interest" description="Disordered" evidence="1">
    <location>
        <begin position="229"/>
        <end position="255"/>
    </location>
</feature>
<organism evidence="2 3">
    <name type="scientific">Aspergillus novofumigatus (strain IBT 16806)</name>
    <dbReference type="NCBI Taxonomy" id="1392255"/>
    <lineage>
        <taxon>Eukaryota</taxon>
        <taxon>Fungi</taxon>
        <taxon>Dikarya</taxon>
        <taxon>Ascomycota</taxon>
        <taxon>Pezizomycotina</taxon>
        <taxon>Eurotiomycetes</taxon>
        <taxon>Eurotiomycetidae</taxon>
        <taxon>Eurotiales</taxon>
        <taxon>Aspergillaceae</taxon>
        <taxon>Aspergillus</taxon>
        <taxon>Aspergillus subgen. Fumigati</taxon>
    </lineage>
</organism>
<comment type="caution">
    <text evidence="2">The sequence shown here is derived from an EMBL/GenBank/DDBJ whole genome shotgun (WGS) entry which is preliminary data.</text>
</comment>
<proteinExistence type="predicted"/>
<dbReference type="AlphaFoldDB" id="A0A2I1C913"/>
<dbReference type="GeneID" id="36529588"/>
<protein>
    <submittedName>
        <fullName evidence="2">Uncharacterized protein</fullName>
    </submittedName>
</protein>
<evidence type="ECO:0000313" key="2">
    <source>
        <dbReference type="EMBL" id="PKX94127.1"/>
    </source>
</evidence>
<dbReference type="EMBL" id="MSZS01000004">
    <property type="protein sequence ID" value="PKX94127.1"/>
    <property type="molecule type" value="Genomic_DNA"/>
</dbReference>